<dbReference type="InterPro" id="IPR011234">
    <property type="entry name" value="Fumarylacetoacetase-like_C"/>
</dbReference>
<accession>A0ABW8MX62</accession>
<organism evidence="5 6">
    <name type="scientific">Caballeronia udeis</name>
    <dbReference type="NCBI Taxonomy" id="1232866"/>
    <lineage>
        <taxon>Bacteria</taxon>
        <taxon>Pseudomonadati</taxon>
        <taxon>Pseudomonadota</taxon>
        <taxon>Betaproteobacteria</taxon>
        <taxon>Burkholderiales</taxon>
        <taxon>Burkholderiaceae</taxon>
        <taxon>Caballeronia</taxon>
    </lineage>
</organism>
<evidence type="ECO:0000259" key="4">
    <source>
        <dbReference type="Pfam" id="PF01557"/>
    </source>
</evidence>
<evidence type="ECO:0000256" key="1">
    <source>
        <dbReference type="ARBA" id="ARBA00001946"/>
    </source>
</evidence>
<dbReference type="EMBL" id="JBIYDN010000047">
    <property type="protein sequence ID" value="MFK4448298.1"/>
    <property type="molecule type" value="Genomic_DNA"/>
</dbReference>
<keyword evidence="6" id="KW-1185">Reference proteome</keyword>
<dbReference type="InterPro" id="IPR036663">
    <property type="entry name" value="Fumarylacetoacetase_C_sf"/>
</dbReference>
<sequence>MRLLTFSTGPQASSRVGVMRNEDRVVDIASASALLHIALPFDPTDMVSLISAGAPAQAVLEDILRRAPDDLPLDAATLHAPIPRPRKNVFCVGWNYLEHFAEGEKIRPHVKDMPAFPTFFTKAPTTVTGPFDTVPYFADISAQLDWEVELAVVIGTGGRDIAKERAMEHVFGYTALNDITWRDIQRRHGQQWFKGKSLDGTCPMGPWIVTRDALDPAGLDLSCRVNRAVKQSSNTRSMYFDIPTIIAELSLGLTLEPGDVIATGTPPGVGHARTPPEFMKPGDVMETEVSGIGTMRNPIGVI</sequence>
<evidence type="ECO:0000313" key="6">
    <source>
        <dbReference type="Proteomes" id="UP001620514"/>
    </source>
</evidence>
<feature type="domain" description="Fumarylacetoacetase-like C-terminal" evidence="4">
    <location>
        <begin position="89"/>
        <end position="299"/>
    </location>
</feature>
<protein>
    <submittedName>
        <fullName evidence="5">2-keto-4-pentenoate hydratase/2-oxohepta-3-ene-1,7-dioic acid hydratase in catechol pathway</fullName>
    </submittedName>
</protein>
<gene>
    <name evidence="5" type="ORF">ABH943_008342</name>
</gene>
<comment type="cofactor">
    <cofactor evidence="1">
        <name>Mg(2+)</name>
        <dbReference type="ChEBI" id="CHEBI:18420"/>
    </cofactor>
</comment>
<evidence type="ECO:0000256" key="2">
    <source>
        <dbReference type="ARBA" id="ARBA00010211"/>
    </source>
</evidence>
<dbReference type="Gene3D" id="3.90.850.10">
    <property type="entry name" value="Fumarylacetoacetase-like, C-terminal domain"/>
    <property type="match status" value="1"/>
</dbReference>
<dbReference type="Proteomes" id="UP001620514">
    <property type="component" value="Unassembled WGS sequence"/>
</dbReference>
<dbReference type="PANTHER" id="PTHR42796">
    <property type="entry name" value="FUMARYLACETOACETATE HYDROLASE DOMAIN-CONTAINING PROTEIN 2A-RELATED"/>
    <property type="match status" value="1"/>
</dbReference>
<reference evidence="5 6" key="1">
    <citation type="submission" date="2024-10" db="EMBL/GenBank/DDBJ databases">
        <authorList>
            <person name="Deangelis K."/>
            <person name="Huntemann M."/>
            <person name="Clum A."/>
            <person name="Wang J."/>
            <person name="Palaniappan K."/>
            <person name="Ritter S."/>
            <person name="Chen I.-M."/>
            <person name="Stamatis D."/>
            <person name="Reddy T."/>
            <person name="O'Malley R."/>
            <person name="Daum C."/>
            <person name="Ng V."/>
            <person name="Ivanova N."/>
            <person name="Kyrpides N."/>
            <person name="Woyke T."/>
        </authorList>
    </citation>
    <scope>NUCLEOTIDE SEQUENCE [LARGE SCALE GENOMIC DNA]</scope>
    <source>
        <strain evidence="5 6">GAS97</strain>
    </source>
</reference>
<proteinExistence type="inferred from homology"/>
<comment type="caution">
    <text evidence="5">The sequence shown here is derived from an EMBL/GenBank/DDBJ whole genome shotgun (WGS) entry which is preliminary data.</text>
</comment>
<name>A0ABW8MX62_9BURK</name>
<keyword evidence="3" id="KW-0479">Metal-binding</keyword>
<dbReference type="InterPro" id="IPR051121">
    <property type="entry name" value="FAH"/>
</dbReference>
<dbReference type="Pfam" id="PF01557">
    <property type="entry name" value="FAA_hydrolase"/>
    <property type="match status" value="1"/>
</dbReference>
<comment type="similarity">
    <text evidence="2">Belongs to the FAH family.</text>
</comment>
<evidence type="ECO:0000256" key="3">
    <source>
        <dbReference type="ARBA" id="ARBA00022723"/>
    </source>
</evidence>
<dbReference type="SUPFAM" id="SSF56529">
    <property type="entry name" value="FAH"/>
    <property type="match status" value="1"/>
</dbReference>
<reference evidence="5 6" key="2">
    <citation type="submission" date="2024-11" db="EMBL/GenBank/DDBJ databases">
        <title>Using genomics to understand microbial adaptation to soil warming.</title>
        <authorList>
            <person name="Deangelis K.M. PhD."/>
        </authorList>
    </citation>
    <scope>NUCLEOTIDE SEQUENCE [LARGE SCALE GENOMIC DNA]</scope>
    <source>
        <strain evidence="5 6">GAS97</strain>
    </source>
</reference>
<evidence type="ECO:0000313" key="5">
    <source>
        <dbReference type="EMBL" id="MFK4448298.1"/>
    </source>
</evidence>
<dbReference type="PANTHER" id="PTHR42796:SF4">
    <property type="entry name" value="FUMARYLACETOACETATE HYDROLASE DOMAIN-CONTAINING PROTEIN 2A"/>
    <property type="match status" value="1"/>
</dbReference>